<keyword evidence="10" id="KW-1185">Reference proteome</keyword>
<dbReference type="SUPFAM" id="SSF48452">
    <property type="entry name" value="TPR-like"/>
    <property type="match status" value="1"/>
</dbReference>
<dbReference type="GO" id="GO:0009279">
    <property type="term" value="C:cell outer membrane"/>
    <property type="evidence" value="ECO:0007669"/>
    <property type="project" value="UniProtKB-SubCell"/>
</dbReference>
<dbReference type="InterPro" id="IPR033985">
    <property type="entry name" value="SusD-like_N"/>
</dbReference>
<evidence type="ECO:0000256" key="1">
    <source>
        <dbReference type="ARBA" id="ARBA00004442"/>
    </source>
</evidence>
<dbReference type="Pfam" id="PF07980">
    <property type="entry name" value="SusD_RagB"/>
    <property type="match status" value="1"/>
</dbReference>
<evidence type="ECO:0000259" key="8">
    <source>
        <dbReference type="Pfam" id="PF14322"/>
    </source>
</evidence>
<evidence type="ECO:0000259" key="7">
    <source>
        <dbReference type="Pfam" id="PF07980"/>
    </source>
</evidence>
<gene>
    <name evidence="9" type="ORF">SAMN05421823_104576</name>
</gene>
<proteinExistence type="inferred from homology"/>
<dbReference type="InterPro" id="IPR011990">
    <property type="entry name" value="TPR-like_helical_dom_sf"/>
</dbReference>
<feature type="domain" description="RagB/SusD" evidence="7">
    <location>
        <begin position="391"/>
        <end position="535"/>
    </location>
</feature>
<keyword evidence="4" id="KW-0472">Membrane</keyword>
<name>A0A1G9HYD4_9BACT</name>
<evidence type="ECO:0000313" key="9">
    <source>
        <dbReference type="EMBL" id="SDL17862.1"/>
    </source>
</evidence>
<evidence type="ECO:0000313" key="10">
    <source>
        <dbReference type="Proteomes" id="UP000198510"/>
    </source>
</evidence>
<dbReference type="AlphaFoldDB" id="A0A1G9HYD4"/>
<reference evidence="9 10" key="1">
    <citation type="submission" date="2016-10" db="EMBL/GenBank/DDBJ databases">
        <authorList>
            <person name="de Groot N.N."/>
        </authorList>
    </citation>
    <scope>NUCLEOTIDE SEQUENCE [LARGE SCALE GENOMIC DNA]</scope>
    <source>
        <strain evidence="9 10">DSM 25186</strain>
    </source>
</reference>
<dbReference type="Proteomes" id="UP000198510">
    <property type="component" value="Unassembled WGS sequence"/>
</dbReference>
<keyword evidence="3 6" id="KW-0732">Signal</keyword>
<feature type="signal peptide" evidence="6">
    <location>
        <begin position="1"/>
        <end position="20"/>
    </location>
</feature>
<dbReference type="STRING" id="1075417.SAMN05421823_104576"/>
<dbReference type="EMBL" id="FNFO01000004">
    <property type="protein sequence ID" value="SDL17862.1"/>
    <property type="molecule type" value="Genomic_DNA"/>
</dbReference>
<dbReference type="PROSITE" id="PS51257">
    <property type="entry name" value="PROKAR_LIPOPROTEIN"/>
    <property type="match status" value="1"/>
</dbReference>
<evidence type="ECO:0000256" key="4">
    <source>
        <dbReference type="ARBA" id="ARBA00023136"/>
    </source>
</evidence>
<evidence type="ECO:0000256" key="2">
    <source>
        <dbReference type="ARBA" id="ARBA00006275"/>
    </source>
</evidence>
<organism evidence="9 10">
    <name type="scientific">Catalinimonas alkaloidigena</name>
    <dbReference type="NCBI Taxonomy" id="1075417"/>
    <lineage>
        <taxon>Bacteria</taxon>
        <taxon>Pseudomonadati</taxon>
        <taxon>Bacteroidota</taxon>
        <taxon>Cytophagia</taxon>
        <taxon>Cytophagales</taxon>
        <taxon>Catalimonadaceae</taxon>
        <taxon>Catalinimonas</taxon>
    </lineage>
</organism>
<evidence type="ECO:0000256" key="5">
    <source>
        <dbReference type="ARBA" id="ARBA00023237"/>
    </source>
</evidence>
<dbReference type="RefSeq" id="WP_089682791.1">
    <property type="nucleotide sequence ID" value="NZ_FNFO01000004.1"/>
</dbReference>
<keyword evidence="5" id="KW-0998">Cell outer membrane</keyword>
<comment type="similarity">
    <text evidence="2">Belongs to the SusD family.</text>
</comment>
<feature type="chain" id="PRO_5011603601" evidence="6">
    <location>
        <begin position="21"/>
        <end position="703"/>
    </location>
</feature>
<evidence type="ECO:0000256" key="3">
    <source>
        <dbReference type="ARBA" id="ARBA00022729"/>
    </source>
</evidence>
<accession>A0A1G9HYD4</accession>
<dbReference type="Gene3D" id="1.25.40.390">
    <property type="match status" value="1"/>
</dbReference>
<dbReference type="InterPro" id="IPR012944">
    <property type="entry name" value="SusD_RagB_dom"/>
</dbReference>
<sequence length="703" mass="79381">MKKILYTCLVLMLTITSCQEDFLDVQNPSVAEESFVFSSTSEAYKVLVGCYDIWHSADGPMFYATQIPGSDAETHPETYSAQDRHIPEGLFATEFNINWGTWVDAWSAFYTIINRVNLMMEAIEGKEAYQAALAQGAPSDWTQLYGEAATFRATMYFYLIRYWGDVPYFDVPIRTIDQTAEKGLDSRFDIYDAEIAKLREVEPLMYHIGEGGMNAERFTRTFAQAMIGRMALSSGGYQLFRTDFDYGSVSLQQKGTEQWNAIYARRSDYQEYMQVAIEFFRKVVDSGAARLITTDERGEGFNNPFQRHFQHLMDLEVSPESIYEVGVTRAISNSEFPYAFGRPSGGGGSNSYPNKSYGQSRIVASFYYGEFSPKDMRRDVTAAVTANSGNASEKLISFEPGSRERGGLANNKLDESRMENPYIARQRQSGVNWVQLRMADVILKLAYAYAMVGDDANAKMEFAKVRSRAFRDEDQAEMVTDYINSFSGEELADAIMQERKLELAGEGHLRWDMIITGKMPERIVEMRDEQEAMVQGLKTQGYYTFPETGVTISNYIWTKMVNMADYGLDYMLTTQAPADIDPSDPLYPVLYPGWRGNSDKWTSEGFIPSSGERNMAIQGLYRYIDPDGIEAAALEAAGYEKQPWGINIVNNEQHYTNDMFKGYPDAYYDQGVPPRYMAALSFITLSNSNGNITQGYGHAGTGE</sequence>
<evidence type="ECO:0000256" key="6">
    <source>
        <dbReference type="SAM" id="SignalP"/>
    </source>
</evidence>
<comment type="subcellular location">
    <subcellularLocation>
        <location evidence="1">Cell outer membrane</location>
    </subcellularLocation>
</comment>
<dbReference type="Pfam" id="PF14322">
    <property type="entry name" value="SusD-like_3"/>
    <property type="match status" value="1"/>
</dbReference>
<dbReference type="OrthoDB" id="9792139at2"/>
<feature type="domain" description="SusD-like N-terminal" evidence="8">
    <location>
        <begin position="21"/>
        <end position="170"/>
    </location>
</feature>
<protein>
    <submittedName>
        <fullName evidence="9">Starch-binding associating with outer membrane</fullName>
    </submittedName>
</protein>